<reference evidence="1" key="1">
    <citation type="journal article" date="2023" name="Science">
        <title>Genome structures resolve the early diversification of teleost fishes.</title>
        <authorList>
            <person name="Parey E."/>
            <person name="Louis A."/>
            <person name="Montfort J."/>
            <person name="Bouchez O."/>
            <person name="Roques C."/>
            <person name="Iampietro C."/>
            <person name="Lluch J."/>
            <person name="Castinel A."/>
            <person name="Donnadieu C."/>
            <person name="Desvignes T."/>
            <person name="Floi Bucao C."/>
            <person name="Jouanno E."/>
            <person name="Wen M."/>
            <person name="Mejri S."/>
            <person name="Dirks R."/>
            <person name="Jansen H."/>
            <person name="Henkel C."/>
            <person name="Chen W.J."/>
            <person name="Zahm M."/>
            <person name="Cabau C."/>
            <person name="Klopp C."/>
            <person name="Thompson A.W."/>
            <person name="Robinson-Rechavi M."/>
            <person name="Braasch I."/>
            <person name="Lecointre G."/>
            <person name="Bobe J."/>
            <person name="Postlethwait J.H."/>
            <person name="Berthelot C."/>
            <person name="Roest Crollius H."/>
            <person name="Guiguen Y."/>
        </authorList>
    </citation>
    <scope>NUCLEOTIDE SEQUENCE</scope>
    <source>
        <strain evidence="1">NC1722</strain>
    </source>
</reference>
<protein>
    <submittedName>
        <fullName evidence="1">Uncharacterized protein</fullName>
    </submittedName>
</protein>
<keyword evidence="2" id="KW-1185">Reference proteome</keyword>
<dbReference type="EMBL" id="JAINUG010000421">
    <property type="protein sequence ID" value="KAJ8371985.1"/>
    <property type="molecule type" value="Genomic_DNA"/>
</dbReference>
<sequence length="67" mass="7345">MKSPHVLTLTNRAVLRVGLQRCNREASSDRSLPLPEALQEEMFVKNRDVEGSVACESDASPGSTKTM</sequence>
<name>A0AAD7R9E1_9TELE</name>
<organism evidence="1 2">
    <name type="scientific">Aldrovandia affinis</name>
    <dbReference type="NCBI Taxonomy" id="143900"/>
    <lineage>
        <taxon>Eukaryota</taxon>
        <taxon>Metazoa</taxon>
        <taxon>Chordata</taxon>
        <taxon>Craniata</taxon>
        <taxon>Vertebrata</taxon>
        <taxon>Euteleostomi</taxon>
        <taxon>Actinopterygii</taxon>
        <taxon>Neopterygii</taxon>
        <taxon>Teleostei</taxon>
        <taxon>Notacanthiformes</taxon>
        <taxon>Halosauridae</taxon>
        <taxon>Aldrovandia</taxon>
    </lineage>
</organism>
<gene>
    <name evidence="1" type="ORF">AAFF_G00298070</name>
</gene>
<evidence type="ECO:0000313" key="1">
    <source>
        <dbReference type="EMBL" id="KAJ8371985.1"/>
    </source>
</evidence>
<dbReference type="AlphaFoldDB" id="A0AAD7R9E1"/>
<dbReference type="Proteomes" id="UP001221898">
    <property type="component" value="Unassembled WGS sequence"/>
</dbReference>
<accession>A0AAD7R9E1</accession>
<evidence type="ECO:0000313" key="2">
    <source>
        <dbReference type="Proteomes" id="UP001221898"/>
    </source>
</evidence>
<proteinExistence type="predicted"/>
<comment type="caution">
    <text evidence="1">The sequence shown here is derived from an EMBL/GenBank/DDBJ whole genome shotgun (WGS) entry which is preliminary data.</text>
</comment>